<keyword evidence="10" id="KW-0175">Coiled coil</keyword>
<comment type="pathway">
    <text evidence="1 9">Cofactor biosynthesis; (R)-pantothenate biosynthesis; (R)-pantothenate from (R)-pantoate and beta-alanine: step 1/1.</text>
</comment>
<dbReference type="PANTHER" id="PTHR21299">
    <property type="entry name" value="CYTIDYLATE KINASE/PANTOATE-BETA-ALANINE LIGASE"/>
    <property type="match status" value="1"/>
</dbReference>
<dbReference type="CDD" id="cd00560">
    <property type="entry name" value="PanC"/>
    <property type="match status" value="1"/>
</dbReference>
<evidence type="ECO:0000256" key="4">
    <source>
        <dbReference type="ARBA" id="ARBA00022598"/>
    </source>
</evidence>
<dbReference type="AlphaFoldDB" id="A0A135L5Y2"/>
<dbReference type="NCBIfam" id="TIGR00125">
    <property type="entry name" value="cyt_tran_rel"/>
    <property type="match status" value="1"/>
</dbReference>
<dbReference type="Gene3D" id="3.40.50.620">
    <property type="entry name" value="HUPs"/>
    <property type="match status" value="1"/>
</dbReference>
<evidence type="ECO:0000256" key="6">
    <source>
        <dbReference type="ARBA" id="ARBA00022741"/>
    </source>
</evidence>
<feature type="active site" description="Proton donor" evidence="9">
    <location>
        <position position="37"/>
    </location>
</feature>
<feature type="binding site" evidence="9">
    <location>
        <begin position="184"/>
        <end position="187"/>
    </location>
    <ligand>
        <name>ATP</name>
        <dbReference type="ChEBI" id="CHEBI:30616"/>
    </ligand>
</feature>
<dbReference type="EMBL" id="LSKU01000001">
    <property type="protein sequence ID" value="KXG44418.1"/>
    <property type="molecule type" value="Genomic_DNA"/>
</dbReference>
<comment type="similarity">
    <text evidence="2 9">Belongs to the pantothenate synthetase family.</text>
</comment>
<keyword evidence="3 9" id="KW-0963">Cytoplasm</keyword>
<organism evidence="11 12">
    <name type="scientific">Tepidibacillus decaturensis</name>
    <dbReference type="NCBI Taxonomy" id="1413211"/>
    <lineage>
        <taxon>Bacteria</taxon>
        <taxon>Bacillati</taxon>
        <taxon>Bacillota</taxon>
        <taxon>Bacilli</taxon>
        <taxon>Bacillales</taxon>
        <taxon>Bacillaceae</taxon>
        <taxon>Tepidibacillus</taxon>
    </lineage>
</organism>
<feature type="binding site" evidence="9">
    <location>
        <begin position="147"/>
        <end position="150"/>
    </location>
    <ligand>
        <name>ATP</name>
        <dbReference type="ChEBI" id="CHEBI:30616"/>
    </ligand>
</feature>
<keyword evidence="4 9" id="KW-0436">Ligase</keyword>
<evidence type="ECO:0000256" key="9">
    <source>
        <dbReference type="HAMAP-Rule" id="MF_00158"/>
    </source>
</evidence>
<dbReference type="STRING" id="1413211.U473_10650"/>
<dbReference type="InterPro" id="IPR004821">
    <property type="entry name" value="Cyt_trans-like"/>
</dbReference>
<comment type="miscellaneous">
    <text evidence="9">The reaction proceeds by a bi uni uni bi ping pong mechanism.</text>
</comment>
<keyword evidence="7 9" id="KW-0067">ATP-binding</keyword>
<keyword evidence="5 9" id="KW-0566">Pantothenate biosynthesis</keyword>
<accession>A0A135L5Y2</accession>
<keyword evidence="6 9" id="KW-0547">Nucleotide-binding</keyword>
<comment type="subunit">
    <text evidence="9">Homodimer.</text>
</comment>
<evidence type="ECO:0000256" key="2">
    <source>
        <dbReference type="ARBA" id="ARBA00009256"/>
    </source>
</evidence>
<keyword evidence="12" id="KW-1185">Reference proteome</keyword>
<evidence type="ECO:0000313" key="11">
    <source>
        <dbReference type="EMBL" id="KXG44418.1"/>
    </source>
</evidence>
<feature type="binding site" evidence="9">
    <location>
        <begin position="30"/>
        <end position="37"/>
    </location>
    <ligand>
        <name>ATP</name>
        <dbReference type="ChEBI" id="CHEBI:30616"/>
    </ligand>
</feature>
<evidence type="ECO:0000313" key="12">
    <source>
        <dbReference type="Proteomes" id="UP000070352"/>
    </source>
</evidence>
<proteinExistence type="inferred from homology"/>
<dbReference type="Gene3D" id="3.30.1300.10">
    <property type="entry name" value="Pantoate-beta-alanine ligase, C-terminal domain"/>
    <property type="match status" value="1"/>
</dbReference>
<dbReference type="GO" id="GO:0005829">
    <property type="term" value="C:cytosol"/>
    <property type="evidence" value="ECO:0007669"/>
    <property type="project" value="TreeGrafter"/>
</dbReference>
<dbReference type="NCBIfam" id="TIGR00018">
    <property type="entry name" value="panC"/>
    <property type="match status" value="1"/>
</dbReference>
<dbReference type="InterPro" id="IPR042176">
    <property type="entry name" value="Pantoate_ligase_C"/>
</dbReference>
<feature type="binding site" evidence="9">
    <location>
        <position position="176"/>
    </location>
    <ligand>
        <name>ATP</name>
        <dbReference type="ChEBI" id="CHEBI:30616"/>
    </ligand>
</feature>
<dbReference type="Pfam" id="PF02569">
    <property type="entry name" value="Pantoate_ligase"/>
    <property type="match status" value="1"/>
</dbReference>
<comment type="function">
    <text evidence="9">Catalyzes the condensation of pantoate with beta-alanine in an ATP-dependent reaction via a pantoyl-adenylate intermediate.</text>
</comment>
<evidence type="ECO:0000256" key="10">
    <source>
        <dbReference type="SAM" id="Coils"/>
    </source>
</evidence>
<dbReference type="UniPathway" id="UPA00028">
    <property type="reaction ID" value="UER00005"/>
</dbReference>
<dbReference type="FunFam" id="3.40.50.620:FF:000013">
    <property type="entry name" value="Pantothenate synthetase"/>
    <property type="match status" value="1"/>
</dbReference>
<dbReference type="RefSeq" id="WP_068726136.1">
    <property type="nucleotide sequence ID" value="NZ_LSKU01000001.1"/>
</dbReference>
<dbReference type="EC" id="6.3.2.1" evidence="9"/>
<protein>
    <recommendedName>
        <fullName evidence="9">Pantothenate synthetase</fullName>
        <shortName evidence="9">PS</shortName>
        <ecNumber evidence="9">6.3.2.1</ecNumber>
    </recommendedName>
    <alternativeName>
        <fullName evidence="9">Pantoate--beta-alanine ligase</fullName>
    </alternativeName>
    <alternativeName>
        <fullName evidence="9">Pantoate-activating enzyme</fullName>
    </alternativeName>
</protein>
<feature type="binding site" evidence="9">
    <location>
        <position position="153"/>
    </location>
    <ligand>
        <name>(R)-pantoate</name>
        <dbReference type="ChEBI" id="CHEBI:15980"/>
    </ligand>
</feature>
<evidence type="ECO:0000256" key="1">
    <source>
        <dbReference type="ARBA" id="ARBA00004990"/>
    </source>
</evidence>
<evidence type="ECO:0000256" key="8">
    <source>
        <dbReference type="ARBA" id="ARBA00048258"/>
    </source>
</evidence>
<feature type="binding site" evidence="9">
    <location>
        <position position="61"/>
    </location>
    <ligand>
        <name>beta-alanine</name>
        <dbReference type="ChEBI" id="CHEBI:57966"/>
    </ligand>
</feature>
<comment type="subcellular location">
    <subcellularLocation>
        <location evidence="9">Cytoplasm</location>
    </subcellularLocation>
</comment>
<gene>
    <name evidence="9" type="primary">panC</name>
    <name evidence="11" type="ORF">U473_10650</name>
</gene>
<evidence type="ECO:0000256" key="5">
    <source>
        <dbReference type="ARBA" id="ARBA00022655"/>
    </source>
</evidence>
<sequence>MEIYKNIQEMKSYLKEMRKEGKKIGFVPTMGYLHEGHLSLIRRAAVENDLVVVSIFVNPRQFGPGEDFERYPRNIEQDIRLSQEAGANVLFIPGINEMYPEGFNTYVEVKQLTETLCGKSRPGHFLGVTTVVNKLFHIVNPDRAYFGQKDAQQVIVIQRMVKDLNMDVEVVVCPIVREADGLAMSSRNVYLNSEERGQAIVLFHALNMAKERIEQGERDAMRLKKQIEMMIQQQPLANIDYVSIVDGENLEEVKEINHKVLIALAVKFGTTRLIDNMIVEV</sequence>
<dbReference type="InterPro" id="IPR003721">
    <property type="entry name" value="Pantoate_ligase"/>
</dbReference>
<reference evidence="11 12" key="1">
    <citation type="submission" date="2016-02" db="EMBL/GenBank/DDBJ databases">
        <title>Draft Genome for Tepidibacillus decaturensis nov. sp. Strain Z9, an Anaerobic, Moderately Thermophilic and Heterotrophic Bacterium from Deep Subsurface of the Illinois Basin, USA.</title>
        <authorList>
            <person name="Dong Y."/>
            <person name="Chang J.Y."/>
            <person name="Sanford R."/>
            <person name="Fouke B.W."/>
        </authorList>
    </citation>
    <scope>NUCLEOTIDE SEQUENCE [LARGE SCALE GENOMIC DNA]</scope>
    <source>
        <strain evidence="11 12">Z9</strain>
    </source>
</reference>
<dbReference type="GO" id="GO:0004592">
    <property type="term" value="F:pantoate-beta-alanine ligase activity"/>
    <property type="evidence" value="ECO:0007669"/>
    <property type="project" value="UniProtKB-UniRule"/>
</dbReference>
<dbReference type="InterPro" id="IPR014729">
    <property type="entry name" value="Rossmann-like_a/b/a_fold"/>
</dbReference>
<name>A0A135L5Y2_9BACI</name>
<dbReference type="Proteomes" id="UP000070352">
    <property type="component" value="Unassembled WGS sequence"/>
</dbReference>
<feature type="coiled-coil region" evidence="10">
    <location>
        <begin position="206"/>
        <end position="233"/>
    </location>
</feature>
<dbReference type="GO" id="GO:0015940">
    <property type="term" value="P:pantothenate biosynthetic process"/>
    <property type="evidence" value="ECO:0007669"/>
    <property type="project" value="UniProtKB-UniRule"/>
</dbReference>
<comment type="catalytic activity">
    <reaction evidence="8 9">
        <text>(R)-pantoate + beta-alanine + ATP = (R)-pantothenate + AMP + diphosphate + H(+)</text>
        <dbReference type="Rhea" id="RHEA:10912"/>
        <dbReference type="ChEBI" id="CHEBI:15378"/>
        <dbReference type="ChEBI" id="CHEBI:15980"/>
        <dbReference type="ChEBI" id="CHEBI:29032"/>
        <dbReference type="ChEBI" id="CHEBI:30616"/>
        <dbReference type="ChEBI" id="CHEBI:33019"/>
        <dbReference type="ChEBI" id="CHEBI:57966"/>
        <dbReference type="ChEBI" id="CHEBI:456215"/>
        <dbReference type="EC" id="6.3.2.1"/>
    </reaction>
</comment>
<evidence type="ECO:0000256" key="3">
    <source>
        <dbReference type="ARBA" id="ARBA00022490"/>
    </source>
</evidence>
<comment type="caution">
    <text evidence="11">The sequence shown here is derived from an EMBL/GenBank/DDBJ whole genome shotgun (WGS) entry which is preliminary data.</text>
</comment>
<dbReference type="FunFam" id="3.30.1300.10:FF:000001">
    <property type="entry name" value="Pantothenate synthetase"/>
    <property type="match status" value="1"/>
</dbReference>
<dbReference type="OrthoDB" id="9773087at2"/>
<dbReference type="SUPFAM" id="SSF52374">
    <property type="entry name" value="Nucleotidylyl transferase"/>
    <property type="match status" value="1"/>
</dbReference>
<dbReference type="HAMAP" id="MF_00158">
    <property type="entry name" value="PanC"/>
    <property type="match status" value="1"/>
</dbReference>
<feature type="binding site" evidence="9">
    <location>
        <position position="61"/>
    </location>
    <ligand>
        <name>(R)-pantoate</name>
        <dbReference type="ChEBI" id="CHEBI:15980"/>
    </ligand>
</feature>
<evidence type="ECO:0000256" key="7">
    <source>
        <dbReference type="ARBA" id="ARBA00022840"/>
    </source>
</evidence>
<dbReference type="PANTHER" id="PTHR21299:SF1">
    <property type="entry name" value="PANTOATE--BETA-ALANINE LIGASE"/>
    <property type="match status" value="1"/>
</dbReference>
<dbReference type="GO" id="GO:0005524">
    <property type="term" value="F:ATP binding"/>
    <property type="evidence" value="ECO:0007669"/>
    <property type="project" value="UniProtKB-KW"/>
</dbReference>